<feature type="domain" description="HTH lacI-type" evidence="4">
    <location>
        <begin position="2"/>
        <end position="56"/>
    </location>
</feature>
<dbReference type="Pfam" id="PF13377">
    <property type="entry name" value="Peripla_BP_3"/>
    <property type="match status" value="1"/>
</dbReference>
<dbReference type="EMBL" id="JBHMAF010000100">
    <property type="protein sequence ID" value="MFB9759904.1"/>
    <property type="molecule type" value="Genomic_DNA"/>
</dbReference>
<dbReference type="Proteomes" id="UP001589609">
    <property type="component" value="Unassembled WGS sequence"/>
</dbReference>
<dbReference type="RefSeq" id="WP_379950232.1">
    <property type="nucleotide sequence ID" value="NZ_JBHMAF010000100.1"/>
</dbReference>
<dbReference type="InterPro" id="IPR000843">
    <property type="entry name" value="HTH_LacI"/>
</dbReference>
<evidence type="ECO:0000313" key="5">
    <source>
        <dbReference type="EMBL" id="MFB9759904.1"/>
    </source>
</evidence>
<organism evidence="5 6">
    <name type="scientific">Ectobacillus funiculus</name>
    <dbReference type="NCBI Taxonomy" id="137993"/>
    <lineage>
        <taxon>Bacteria</taxon>
        <taxon>Bacillati</taxon>
        <taxon>Bacillota</taxon>
        <taxon>Bacilli</taxon>
        <taxon>Bacillales</taxon>
        <taxon>Bacillaceae</taxon>
        <taxon>Ectobacillus</taxon>
    </lineage>
</organism>
<dbReference type="PANTHER" id="PTHR30146:SF149">
    <property type="entry name" value="HTH-TYPE TRANSCRIPTIONAL REGULATOR EBGR"/>
    <property type="match status" value="1"/>
</dbReference>
<evidence type="ECO:0000256" key="2">
    <source>
        <dbReference type="ARBA" id="ARBA00023125"/>
    </source>
</evidence>
<dbReference type="Gene3D" id="3.40.50.2300">
    <property type="match status" value="2"/>
</dbReference>
<dbReference type="InterPro" id="IPR010982">
    <property type="entry name" value="Lambda_DNA-bd_dom_sf"/>
</dbReference>
<keyword evidence="2 5" id="KW-0238">DNA-binding</keyword>
<dbReference type="CDD" id="cd01544">
    <property type="entry name" value="PBP1_GalR"/>
    <property type="match status" value="1"/>
</dbReference>
<keyword evidence="6" id="KW-1185">Reference proteome</keyword>
<dbReference type="GO" id="GO:0003677">
    <property type="term" value="F:DNA binding"/>
    <property type="evidence" value="ECO:0007669"/>
    <property type="project" value="UniProtKB-KW"/>
</dbReference>
<evidence type="ECO:0000256" key="3">
    <source>
        <dbReference type="ARBA" id="ARBA00023163"/>
    </source>
</evidence>
<evidence type="ECO:0000313" key="6">
    <source>
        <dbReference type="Proteomes" id="UP001589609"/>
    </source>
</evidence>
<dbReference type="SUPFAM" id="SSF47413">
    <property type="entry name" value="lambda repressor-like DNA-binding domains"/>
    <property type="match status" value="1"/>
</dbReference>
<gene>
    <name evidence="5" type="ORF">ACFFMS_16035</name>
</gene>
<dbReference type="PROSITE" id="PS50932">
    <property type="entry name" value="HTH_LACI_2"/>
    <property type="match status" value="1"/>
</dbReference>
<dbReference type="SUPFAM" id="SSF53822">
    <property type="entry name" value="Periplasmic binding protein-like I"/>
    <property type="match status" value="1"/>
</dbReference>
<dbReference type="Pfam" id="PF00356">
    <property type="entry name" value="LacI"/>
    <property type="match status" value="1"/>
</dbReference>
<sequence length="341" mass="37773">MATIKDIAEQANVSTATVSRILNNDPSLSVSGNTRKKVLEVVSELNYQPVKRNKTKSVKAKESYNIGLVLANDEAIDPYFMSIRKGIESICNEYSLNIASVFNIGKSHFSAAVMADLEGLIVLGDVNIKELQEVYSKNNNIVFVDFLPEKENCDVVIADFETATCEIMNYLFSQGHSRIAYIGGKGLIRSIHNGRMIEKEDIRKSAYERIMKEKGLYQSEHILLGEFGSMSGYTLMKKLMEQESLPTALVVASDPMAIGVIRALHEAGIKVPEDISVISFDDIEASAFLNPTLSTVKIPTEEMGKTSVKLLYDRLKSRREVPLKVTLPTELVLRDSTGPKA</sequence>
<dbReference type="Gene3D" id="1.10.260.40">
    <property type="entry name" value="lambda repressor-like DNA-binding domains"/>
    <property type="match status" value="1"/>
</dbReference>
<dbReference type="InterPro" id="IPR046335">
    <property type="entry name" value="LacI/GalR-like_sensor"/>
</dbReference>
<reference evidence="5 6" key="1">
    <citation type="submission" date="2024-09" db="EMBL/GenBank/DDBJ databases">
        <authorList>
            <person name="Sun Q."/>
            <person name="Mori K."/>
        </authorList>
    </citation>
    <scope>NUCLEOTIDE SEQUENCE [LARGE SCALE GENOMIC DNA]</scope>
    <source>
        <strain evidence="5 6">JCM 11201</strain>
    </source>
</reference>
<dbReference type="PANTHER" id="PTHR30146">
    <property type="entry name" value="LACI-RELATED TRANSCRIPTIONAL REPRESSOR"/>
    <property type="match status" value="1"/>
</dbReference>
<dbReference type="PRINTS" id="PR00036">
    <property type="entry name" value="HTHLACI"/>
</dbReference>
<dbReference type="PROSITE" id="PS00356">
    <property type="entry name" value="HTH_LACI_1"/>
    <property type="match status" value="1"/>
</dbReference>
<dbReference type="CDD" id="cd01392">
    <property type="entry name" value="HTH_LacI"/>
    <property type="match status" value="1"/>
</dbReference>
<dbReference type="SMART" id="SM00354">
    <property type="entry name" value="HTH_LACI"/>
    <property type="match status" value="1"/>
</dbReference>
<evidence type="ECO:0000256" key="1">
    <source>
        <dbReference type="ARBA" id="ARBA00023015"/>
    </source>
</evidence>
<name>A0ABV5WH12_9BACI</name>
<proteinExistence type="predicted"/>
<comment type="caution">
    <text evidence="5">The sequence shown here is derived from an EMBL/GenBank/DDBJ whole genome shotgun (WGS) entry which is preliminary data.</text>
</comment>
<dbReference type="InterPro" id="IPR028082">
    <property type="entry name" value="Peripla_BP_I"/>
</dbReference>
<accession>A0ABV5WH12</accession>
<protein>
    <submittedName>
        <fullName evidence="5">LacI family DNA-binding transcriptional regulator</fullName>
    </submittedName>
</protein>
<evidence type="ECO:0000259" key="4">
    <source>
        <dbReference type="PROSITE" id="PS50932"/>
    </source>
</evidence>
<keyword evidence="3" id="KW-0804">Transcription</keyword>
<keyword evidence="1" id="KW-0805">Transcription regulation</keyword>